<accession>A0AAD4JQY3</accession>
<comment type="caution">
    <text evidence="3">The sequence shown here is derived from an EMBL/GenBank/DDBJ whole genome shotgun (WGS) entry which is preliminary data.</text>
</comment>
<dbReference type="AlphaFoldDB" id="A0AAD4JQY3"/>
<feature type="region of interest" description="Disordered" evidence="2">
    <location>
        <begin position="139"/>
        <end position="164"/>
    </location>
</feature>
<feature type="region of interest" description="Disordered" evidence="2">
    <location>
        <begin position="1"/>
        <end position="62"/>
    </location>
</feature>
<feature type="compositionally biased region" description="Basic residues" evidence="2">
    <location>
        <begin position="266"/>
        <end position="276"/>
    </location>
</feature>
<keyword evidence="4" id="KW-1185">Reference proteome</keyword>
<reference evidence="3" key="1">
    <citation type="journal article" date="2021" name="Mol. Ecol. Resour.">
        <title>Phylogenomic analyses of the genus Drosophila reveals genomic signals of climate adaptation.</title>
        <authorList>
            <person name="Li F."/>
            <person name="Rane R.V."/>
            <person name="Luria V."/>
            <person name="Xiong Z."/>
            <person name="Chen J."/>
            <person name="Li Z."/>
            <person name="Catullo R.A."/>
            <person name="Griffin P.C."/>
            <person name="Schiffer M."/>
            <person name="Pearce S."/>
            <person name="Lee S.F."/>
            <person name="McElroy K."/>
            <person name="Stocker A."/>
            <person name="Shirriffs J."/>
            <person name="Cockerell F."/>
            <person name="Coppin C."/>
            <person name="Sgro C.M."/>
            <person name="Karger A."/>
            <person name="Cain J.W."/>
            <person name="Weber J.A."/>
            <person name="Santpere G."/>
            <person name="Kirschner M.W."/>
            <person name="Hoffmann A.A."/>
            <person name="Oakeshott J.G."/>
            <person name="Zhang G."/>
        </authorList>
    </citation>
    <scope>NUCLEOTIDE SEQUENCE</scope>
    <source>
        <strain evidence="3">BGI-SZ-2011g</strain>
    </source>
</reference>
<evidence type="ECO:0000313" key="4">
    <source>
        <dbReference type="Proteomes" id="UP001200034"/>
    </source>
</evidence>
<evidence type="ECO:0000313" key="3">
    <source>
        <dbReference type="EMBL" id="KAH8354970.1"/>
    </source>
</evidence>
<feature type="region of interest" description="Disordered" evidence="2">
    <location>
        <begin position="413"/>
        <end position="445"/>
    </location>
</feature>
<dbReference type="EMBL" id="JAJJHW010003889">
    <property type="protein sequence ID" value="KAH8354970.1"/>
    <property type="molecule type" value="Genomic_DNA"/>
</dbReference>
<evidence type="ECO:0000256" key="1">
    <source>
        <dbReference type="SAM" id="Coils"/>
    </source>
</evidence>
<dbReference type="Proteomes" id="UP001200034">
    <property type="component" value="Unassembled WGS sequence"/>
</dbReference>
<sequence length="581" mass="63431">MSLSLASRRRCQTTTTPTPTTSSPSTSLSSSSHLVRKQHSLIEPPSHVHSHGVSKYSTQQRGYLSRGLSVGRSIESIRQKLYPCSSLAEAPPVAHLGRQSSLAGDGRLAPTQTELSLRFRETSLVAWSSQSSLLKAPLAADNDRATRQQVEQKDAQAKPESAKADKNRVNLNIVLAQTIRATNEWEHDHDQDHDQEHDQEQEPLHCAVEQPSLEPGPTASVLASSEESVSSALTVQRRPPLVRAMSAPVRLDESSKSVIGAANKRNQQKLRRRKIFTRAASSVAVPPDASPLLSSEAGGSSSNGKKQLSRARSVIAPDVITLVSLLSSEGSDSEREESSSTSTSASTSTGNGKSSPPTAQRSPQRRAPLLRKTGKSVSFQDSYPPTFQLASKEYSHMIRRGSIAPLAARIRANRPPTAPPVSIFLSDSAGKPMEARQRPTSQLDTDAASLPADEAKKENNAANCNVQQQQQQQQQQQLQQQREAQQDYNFPLYVCSIKERECWKLHQKMSAKGVSVSYETVLRGMLTPTEFRHFQKQREHEESKAQEAAEAEAAAAAEKESGKKLPVTAIERLSESLLQGK</sequence>
<feature type="compositionally biased region" description="Low complexity" evidence="2">
    <location>
        <begin position="13"/>
        <end position="32"/>
    </location>
</feature>
<feature type="compositionally biased region" description="Low complexity" evidence="2">
    <location>
        <begin position="339"/>
        <end position="355"/>
    </location>
</feature>
<feature type="coiled-coil region" evidence="1">
    <location>
        <begin position="452"/>
        <end position="484"/>
    </location>
</feature>
<gene>
    <name evidence="3" type="ORF">KR093_003033</name>
</gene>
<feature type="compositionally biased region" description="Basic and acidic residues" evidence="2">
    <location>
        <begin position="538"/>
        <end position="547"/>
    </location>
</feature>
<name>A0AAD4JQY3_9MUSC</name>
<feature type="region of interest" description="Disordered" evidence="2">
    <location>
        <begin position="251"/>
        <end position="310"/>
    </location>
</feature>
<feature type="compositionally biased region" description="Polar residues" evidence="2">
    <location>
        <begin position="297"/>
        <end position="306"/>
    </location>
</feature>
<feature type="compositionally biased region" description="Basic and acidic residues" evidence="2">
    <location>
        <begin position="141"/>
        <end position="164"/>
    </location>
</feature>
<evidence type="ECO:0000256" key="2">
    <source>
        <dbReference type="SAM" id="MobiDB-lite"/>
    </source>
</evidence>
<feature type="compositionally biased region" description="Low complexity" evidence="2">
    <location>
        <begin position="279"/>
        <end position="291"/>
    </location>
</feature>
<organism evidence="3 4">
    <name type="scientific">Drosophila rubida</name>
    <dbReference type="NCBI Taxonomy" id="30044"/>
    <lineage>
        <taxon>Eukaryota</taxon>
        <taxon>Metazoa</taxon>
        <taxon>Ecdysozoa</taxon>
        <taxon>Arthropoda</taxon>
        <taxon>Hexapoda</taxon>
        <taxon>Insecta</taxon>
        <taxon>Pterygota</taxon>
        <taxon>Neoptera</taxon>
        <taxon>Endopterygota</taxon>
        <taxon>Diptera</taxon>
        <taxon>Brachycera</taxon>
        <taxon>Muscomorpha</taxon>
        <taxon>Ephydroidea</taxon>
        <taxon>Drosophilidae</taxon>
        <taxon>Drosophila</taxon>
    </lineage>
</organism>
<proteinExistence type="predicted"/>
<keyword evidence="1" id="KW-0175">Coiled coil</keyword>
<protein>
    <submittedName>
        <fullName evidence="3">Uncharacterized protein</fullName>
    </submittedName>
</protein>
<feature type="region of interest" description="Disordered" evidence="2">
    <location>
        <begin position="327"/>
        <end position="383"/>
    </location>
</feature>
<feature type="region of interest" description="Disordered" evidence="2">
    <location>
        <begin position="538"/>
        <end position="566"/>
    </location>
</feature>